<dbReference type="AlphaFoldDB" id="A0A914YVH5"/>
<keyword evidence="1" id="KW-1185">Reference proteome</keyword>
<accession>A0A914YVH5</accession>
<evidence type="ECO:0000313" key="2">
    <source>
        <dbReference type="WBParaSite" id="PSU_v2.g3662.t1"/>
    </source>
</evidence>
<protein>
    <submittedName>
        <fullName evidence="2">Uncharacterized protein</fullName>
    </submittedName>
</protein>
<reference evidence="2" key="1">
    <citation type="submission" date="2022-11" db="UniProtKB">
        <authorList>
            <consortium name="WormBaseParasite"/>
        </authorList>
    </citation>
    <scope>IDENTIFICATION</scope>
</reference>
<name>A0A914YVH5_9BILA</name>
<evidence type="ECO:0000313" key="1">
    <source>
        <dbReference type="Proteomes" id="UP000887577"/>
    </source>
</evidence>
<sequence>MNNNNADWKLPEIANVDWMTLMYNQSSVKPSIDGETLQAPTAGNTVDDPLLETFNQKLQEIRQLQTEKGVQIETLQTDIRQLDYDALIIQLCIINRSNLQE</sequence>
<organism evidence="1 2">
    <name type="scientific">Panagrolaimus superbus</name>
    <dbReference type="NCBI Taxonomy" id="310955"/>
    <lineage>
        <taxon>Eukaryota</taxon>
        <taxon>Metazoa</taxon>
        <taxon>Ecdysozoa</taxon>
        <taxon>Nematoda</taxon>
        <taxon>Chromadorea</taxon>
        <taxon>Rhabditida</taxon>
        <taxon>Tylenchina</taxon>
        <taxon>Panagrolaimomorpha</taxon>
        <taxon>Panagrolaimoidea</taxon>
        <taxon>Panagrolaimidae</taxon>
        <taxon>Panagrolaimus</taxon>
    </lineage>
</organism>
<dbReference type="WBParaSite" id="PSU_v2.g3662.t1">
    <property type="protein sequence ID" value="PSU_v2.g3662.t1"/>
    <property type="gene ID" value="PSU_v2.g3662"/>
</dbReference>
<dbReference type="Proteomes" id="UP000887577">
    <property type="component" value="Unplaced"/>
</dbReference>
<proteinExistence type="predicted"/>